<dbReference type="GO" id="GO:0016491">
    <property type="term" value="F:oxidoreductase activity"/>
    <property type="evidence" value="ECO:0007669"/>
    <property type="project" value="InterPro"/>
</dbReference>
<dbReference type="InterPro" id="IPR013740">
    <property type="entry name" value="Redoxin"/>
</dbReference>
<sequence>MKWYLAIGVVFLVVVGMVFFGVADRGNNTKASSSDFDSFSSLSLVDYDGNVVSLEEFRGIPLIINSWAVWCPFCRKELPDFAALQKEFGDDIAVIAIDRQEPLEKSKDFTDELGITDDMLFLLDSSDSFYKTIGGFSMPETIFVNSAGEIVVHKRGPMELDEMREHVNKIIE</sequence>
<accession>A0A2H0UJA9</accession>
<name>A0A2H0UJA9_9BACT</name>
<dbReference type="InterPro" id="IPR036249">
    <property type="entry name" value="Thioredoxin-like_sf"/>
</dbReference>
<dbReference type="PANTHER" id="PTHR42852:SF6">
    <property type="entry name" value="THIOL:DISULFIDE INTERCHANGE PROTEIN DSBE"/>
    <property type="match status" value="1"/>
</dbReference>
<evidence type="ECO:0000313" key="6">
    <source>
        <dbReference type="EMBL" id="PIR86484.1"/>
    </source>
</evidence>
<feature type="domain" description="Thioredoxin" evidence="5">
    <location>
        <begin position="33"/>
        <end position="172"/>
    </location>
</feature>
<evidence type="ECO:0000256" key="4">
    <source>
        <dbReference type="ARBA" id="ARBA00023284"/>
    </source>
</evidence>
<gene>
    <name evidence="6" type="ORF">COU13_00685</name>
</gene>
<dbReference type="Pfam" id="PF08534">
    <property type="entry name" value="Redoxin"/>
    <property type="match status" value="1"/>
</dbReference>
<dbReference type="GO" id="GO:0030313">
    <property type="term" value="C:cell envelope"/>
    <property type="evidence" value="ECO:0007669"/>
    <property type="project" value="UniProtKB-SubCell"/>
</dbReference>
<reference evidence="7" key="1">
    <citation type="submission" date="2017-09" db="EMBL/GenBank/DDBJ databases">
        <title>Depth-based differentiation of microbial function through sediment-hosted aquifers and enrichment of novel symbionts in the deep terrestrial subsurface.</title>
        <authorList>
            <person name="Probst A.J."/>
            <person name="Ladd B."/>
            <person name="Jarett J.K."/>
            <person name="Geller-Mcgrath D.E."/>
            <person name="Sieber C.M.K."/>
            <person name="Emerson J.B."/>
            <person name="Anantharaman K."/>
            <person name="Thomas B.C."/>
            <person name="Malmstrom R."/>
            <person name="Stieglmeier M."/>
            <person name="Klingl A."/>
            <person name="Woyke T."/>
            <person name="Ryan C.M."/>
            <person name="Banfield J.F."/>
        </authorList>
    </citation>
    <scope>NUCLEOTIDE SEQUENCE [LARGE SCALE GENOMIC DNA]</scope>
</reference>
<dbReference type="AlphaFoldDB" id="A0A2H0UJA9"/>
<dbReference type="GO" id="GO:0017004">
    <property type="term" value="P:cytochrome complex assembly"/>
    <property type="evidence" value="ECO:0007669"/>
    <property type="project" value="UniProtKB-KW"/>
</dbReference>
<dbReference type="SUPFAM" id="SSF52833">
    <property type="entry name" value="Thioredoxin-like"/>
    <property type="match status" value="1"/>
</dbReference>
<organism evidence="6 7">
    <name type="scientific">Candidatus Kaiserbacteria bacterium CG10_big_fil_rev_8_21_14_0_10_43_70</name>
    <dbReference type="NCBI Taxonomy" id="1974605"/>
    <lineage>
        <taxon>Bacteria</taxon>
        <taxon>Candidatus Kaiseribacteriota</taxon>
    </lineage>
</organism>
<dbReference type="PROSITE" id="PS51352">
    <property type="entry name" value="THIOREDOXIN_2"/>
    <property type="match status" value="1"/>
</dbReference>
<dbReference type="InterPro" id="IPR013766">
    <property type="entry name" value="Thioredoxin_domain"/>
</dbReference>
<keyword evidence="2" id="KW-0201">Cytochrome c-type biogenesis</keyword>
<dbReference type="Proteomes" id="UP000230706">
    <property type="component" value="Unassembled WGS sequence"/>
</dbReference>
<evidence type="ECO:0000256" key="2">
    <source>
        <dbReference type="ARBA" id="ARBA00022748"/>
    </source>
</evidence>
<dbReference type="InterPro" id="IPR050553">
    <property type="entry name" value="Thioredoxin_ResA/DsbE_sf"/>
</dbReference>
<evidence type="ECO:0000256" key="3">
    <source>
        <dbReference type="ARBA" id="ARBA00023157"/>
    </source>
</evidence>
<evidence type="ECO:0000259" key="5">
    <source>
        <dbReference type="PROSITE" id="PS51352"/>
    </source>
</evidence>
<dbReference type="EMBL" id="PFBF01000012">
    <property type="protein sequence ID" value="PIR86484.1"/>
    <property type="molecule type" value="Genomic_DNA"/>
</dbReference>
<comment type="caution">
    <text evidence="6">The sequence shown here is derived from an EMBL/GenBank/DDBJ whole genome shotgun (WGS) entry which is preliminary data.</text>
</comment>
<keyword evidence="3" id="KW-1015">Disulfide bond</keyword>
<dbReference type="Gene3D" id="3.40.30.10">
    <property type="entry name" value="Glutaredoxin"/>
    <property type="match status" value="1"/>
</dbReference>
<keyword evidence="4" id="KW-0676">Redox-active center</keyword>
<comment type="subcellular location">
    <subcellularLocation>
        <location evidence="1">Cell envelope</location>
    </subcellularLocation>
</comment>
<protein>
    <recommendedName>
        <fullName evidence="5">Thioredoxin domain-containing protein</fullName>
    </recommendedName>
</protein>
<dbReference type="PANTHER" id="PTHR42852">
    <property type="entry name" value="THIOL:DISULFIDE INTERCHANGE PROTEIN DSBE"/>
    <property type="match status" value="1"/>
</dbReference>
<evidence type="ECO:0000256" key="1">
    <source>
        <dbReference type="ARBA" id="ARBA00004196"/>
    </source>
</evidence>
<proteinExistence type="predicted"/>
<dbReference type="CDD" id="cd02966">
    <property type="entry name" value="TlpA_like_family"/>
    <property type="match status" value="1"/>
</dbReference>
<evidence type="ECO:0000313" key="7">
    <source>
        <dbReference type="Proteomes" id="UP000230706"/>
    </source>
</evidence>